<sequence>MKMEIEYYIVLVLFLILFMVTLCKTPTFVPYMEVNHFSKNYDYEGFTNPKSLKAPTHGKKIDGFSGFYDLTENHHKLDKLDDLDGKKTCTPNNLTNKNGFLCMDDIHNKLLRTRGGNDVGQPMEI</sequence>
<proteinExistence type="predicted"/>
<name>A0A6C0C3I2_9ZZZZ</name>
<accession>A0A6C0C3I2</accession>
<organism evidence="1">
    <name type="scientific">viral metagenome</name>
    <dbReference type="NCBI Taxonomy" id="1070528"/>
    <lineage>
        <taxon>unclassified sequences</taxon>
        <taxon>metagenomes</taxon>
        <taxon>organismal metagenomes</taxon>
    </lineage>
</organism>
<protein>
    <submittedName>
        <fullName evidence="1">Uncharacterized protein</fullName>
    </submittedName>
</protein>
<evidence type="ECO:0000313" key="1">
    <source>
        <dbReference type="EMBL" id="QHS98208.1"/>
    </source>
</evidence>
<reference evidence="1" key="1">
    <citation type="journal article" date="2020" name="Nature">
        <title>Giant virus diversity and host interactions through global metagenomics.</title>
        <authorList>
            <person name="Schulz F."/>
            <person name="Roux S."/>
            <person name="Paez-Espino D."/>
            <person name="Jungbluth S."/>
            <person name="Walsh D.A."/>
            <person name="Denef V.J."/>
            <person name="McMahon K.D."/>
            <person name="Konstantinidis K.T."/>
            <person name="Eloe-Fadrosh E.A."/>
            <person name="Kyrpides N.C."/>
            <person name="Woyke T."/>
        </authorList>
    </citation>
    <scope>NUCLEOTIDE SEQUENCE</scope>
    <source>
        <strain evidence="1">GVMAG-M-3300020182-84</strain>
    </source>
</reference>
<dbReference type="AlphaFoldDB" id="A0A6C0C3I2"/>
<dbReference type="EMBL" id="MN739312">
    <property type="protein sequence ID" value="QHS98208.1"/>
    <property type="molecule type" value="Genomic_DNA"/>
</dbReference>